<feature type="domain" description="Transglycosylase SLT" evidence="2">
    <location>
        <begin position="8"/>
        <end position="111"/>
    </location>
</feature>
<dbReference type="InterPro" id="IPR008258">
    <property type="entry name" value="Transglycosylase_SLT_dom_1"/>
</dbReference>
<evidence type="ECO:0000256" key="1">
    <source>
        <dbReference type="ARBA" id="ARBA00009387"/>
    </source>
</evidence>
<dbReference type="Gene3D" id="1.10.530.10">
    <property type="match status" value="1"/>
</dbReference>
<evidence type="ECO:0000259" key="2">
    <source>
        <dbReference type="Pfam" id="PF01464"/>
    </source>
</evidence>
<reference evidence="3 4" key="1">
    <citation type="submission" date="2021-04" db="EMBL/GenBank/DDBJ databases">
        <title>The complete genome sequence of Neokomagataea sp. TBRC 2177.</title>
        <authorList>
            <person name="Charoenyingcharoen P."/>
            <person name="Yukphan P."/>
        </authorList>
    </citation>
    <scope>NUCLEOTIDE SEQUENCE [LARGE SCALE GENOMIC DNA]</scope>
    <source>
        <strain evidence="3 4">TBRC 2177</strain>
    </source>
</reference>
<sequence length="136" mass="15137">MPAPLFACMLAAALRYHIPERVLPAIWEVEHGHAGSIHPNGDGSFDMGLMQINSLWVKPLAQIVNMTPTQTASRLVSDNCFNLAASALILRSFLNETHGNLMQAIGDYHSHTPELNQRYQHKILAEAQKLYGPHTR</sequence>
<dbReference type="CDD" id="cd13400">
    <property type="entry name" value="LT_IagB-like"/>
    <property type="match status" value="1"/>
</dbReference>
<proteinExistence type="inferred from homology"/>
<protein>
    <submittedName>
        <fullName evidence="3">Lytic transglycosylase domain-containing protein</fullName>
    </submittedName>
</protein>
<organism evidence="3 4">
    <name type="scientific">Neokomagataea anthophila</name>
    <dbReference type="NCBI Taxonomy" id="2826925"/>
    <lineage>
        <taxon>Bacteria</taxon>
        <taxon>Pseudomonadati</taxon>
        <taxon>Pseudomonadota</taxon>
        <taxon>Alphaproteobacteria</taxon>
        <taxon>Acetobacterales</taxon>
        <taxon>Acetobacteraceae</taxon>
        <taxon>Neokomagataea</taxon>
    </lineage>
</organism>
<comment type="caution">
    <text evidence="3">The sequence shown here is derived from an EMBL/GenBank/DDBJ whole genome shotgun (WGS) entry which is preliminary data.</text>
</comment>
<dbReference type="Proteomes" id="UP000677812">
    <property type="component" value="Unassembled WGS sequence"/>
</dbReference>
<dbReference type="InterPro" id="IPR023346">
    <property type="entry name" value="Lysozyme-like_dom_sf"/>
</dbReference>
<dbReference type="EMBL" id="JAGRQH010000010">
    <property type="protein sequence ID" value="MBR0560585.1"/>
    <property type="molecule type" value="Genomic_DNA"/>
</dbReference>
<accession>A0ABS5E9K2</accession>
<gene>
    <name evidence="3" type="ORF">KB213_11045</name>
</gene>
<evidence type="ECO:0000313" key="4">
    <source>
        <dbReference type="Proteomes" id="UP000677812"/>
    </source>
</evidence>
<comment type="similarity">
    <text evidence="1">Belongs to the virb1 family.</text>
</comment>
<keyword evidence="4" id="KW-1185">Reference proteome</keyword>
<evidence type="ECO:0000313" key="3">
    <source>
        <dbReference type="EMBL" id="MBR0560585.1"/>
    </source>
</evidence>
<dbReference type="SUPFAM" id="SSF53955">
    <property type="entry name" value="Lysozyme-like"/>
    <property type="match status" value="1"/>
</dbReference>
<name>A0ABS5E9K2_9PROT</name>
<dbReference type="Pfam" id="PF01464">
    <property type="entry name" value="SLT"/>
    <property type="match status" value="1"/>
</dbReference>
<dbReference type="RefSeq" id="WP_211683110.1">
    <property type="nucleotide sequence ID" value="NZ_JAGRQH010000010.1"/>
</dbReference>